<dbReference type="InterPro" id="IPR018247">
    <property type="entry name" value="EF_Hand_1_Ca_BS"/>
</dbReference>
<dbReference type="PROSITE" id="PS50222">
    <property type="entry name" value="EF_HAND_2"/>
    <property type="match status" value="3"/>
</dbReference>
<keyword evidence="5" id="KW-0007">Acetylation</keyword>
<reference evidence="8" key="1">
    <citation type="submission" date="2023-10" db="EMBL/GenBank/DDBJ databases">
        <authorList>
            <person name="Chen Y."/>
            <person name="Shah S."/>
            <person name="Dougan E. K."/>
            <person name="Thang M."/>
            <person name="Chan C."/>
        </authorList>
    </citation>
    <scope>NUCLEOTIDE SEQUENCE [LARGE SCALE GENOMIC DNA]</scope>
</reference>
<dbReference type="InterPro" id="IPR011992">
    <property type="entry name" value="EF-hand-dom_pair"/>
</dbReference>
<comment type="caution">
    <text evidence="8">The sequence shown here is derived from an EMBL/GenBank/DDBJ whole genome shotgun (WGS) entry which is preliminary data.</text>
</comment>
<evidence type="ECO:0000256" key="1">
    <source>
        <dbReference type="ARBA" id="ARBA00020786"/>
    </source>
</evidence>
<keyword evidence="4" id="KW-0106">Calcium</keyword>
<feature type="domain" description="EF-hand" evidence="7">
    <location>
        <begin position="1320"/>
        <end position="1355"/>
    </location>
</feature>
<evidence type="ECO:0000256" key="4">
    <source>
        <dbReference type="ARBA" id="ARBA00022837"/>
    </source>
</evidence>
<evidence type="ECO:0000256" key="2">
    <source>
        <dbReference type="ARBA" id="ARBA00022723"/>
    </source>
</evidence>
<dbReference type="CDD" id="cd00051">
    <property type="entry name" value="EFh"/>
    <property type="match status" value="1"/>
</dbReference>
<feature type="compositionally biased region" description="Basic and acidic residues" evidence="6">
    <location>
        <begin position="309"/>
        <end position="319"/>
    </location>
</feature>
<evidence type="ECO:0000313" key="8">
    <source>
        <dbReference type="EMBL" id="CAK0798823.1"/>
    </source>
</evidence>
<protein>
    <recommendedName>
        <fullName evidence="1">Calmodulin</fullName>
    </recommendedName>
</protein>
<feature type="region of interest" description="Disordered" evidence="6">
    <location>
        <begin position="243"/>
        <end position="322"/>
    </location>
</feature>
<dbReference type="InterPro" id="IPR050230">
    <property type="entry name" value="CALM/Myosin/TropC-like"/>
</dbReference>
<evidence type="ECO:0000313" key="9">
    <source>
        <dbReference type="Proteomes" id="UP001189429"/>
    </source>
</evidence>
<evidence type="ECO:0000256" key="3">
    <source>
        <dbReference type="ARBA" id="ARBA00022737"/>
    </source>
</evidence>
<keyword evidence="9" id="KW-1185">Reference proteome</keyword>
<dbReference type="InterPro" id="IPR002048">
    <property type="entry name" value="EF_hand_dom"/>
</dbReference>
<keyword evidence="3" id="KW-0677">Repeat</keyword>
<feature type="compositionally biased region" description="Low complexity" evidence="6">
    <location>
        <begin position="430"/>
        <end position="441"/>
    </location>
</feature>
<feature type="region of interest" description="Disordered" evidence="6">
    <location>
        <begin position="430"/>
        <end position="450"/>
    </location>
</feature>
<feature type="domain" description="EF-hand" evidence="7">
    <location>
        <begin position="1416"/>
        <end position="1451"/>
    </location>
</feature>
<evidence type="ECO:0000256" key="6">
    <source>
        <dbReference type="SAM" id="MobiDB-lite"/>
    </source>
</evidence>
<dbReference type="PANTHER" id="PTHR23048">
    <property type="entry name" value="MYOSIN LIGHT CHAIN 1, 3"/>
    <property type="match status" value="1"/>
</dbReference>
<evidence type="ECO:0000256" key="5">
    <source>
        <dbReference type="ARBA" id="ARBA00022990"/>
    </source>
</evidence>
<dbReference type="EMBL" id="CAUYUJ010002025">
    <property type="protein sequence ID" value="CAK0798823.1"/>
    <property type="molecule type" value="Genomic_DNA"/>
</dbReference>
<accession>A0ABN9Q384</accession>
<dbReference type="SMART" id="SM00054">
    <property type="entry name" value="EFh"/>
    <property type="match status" value="4"/>
</dbReference>
<organism evidence="8 9">
    <name type="scientific">Prorocentrum cordatum</name>
    <dbReference type="NCBI Taxonomy" id="2364126"/>
    <lineage>
        <taxon>Eukaryota</taxon>
        <taxon>Sar</taxon>
        <taxon>Alveolata</taxon>
        <taxon>Dinophyceae</taxon>
        <taxon>Prorocentrales</taxon>
        <taxon>Prorocentraceae</taxon>
        <taxon>Prorocentrum</taxon>
    </lineage>
</organism>
<gene>
    <name evidence="8" type="ORF">PCOR1329_LOCUS7472</name>
</gene>
<keyword evidence="2" id="KW-0479">Metal-binding</keyword>
<sequence length="1493" mass="164115">MGRTRGLFTSAARAEIPLVLSPQLPEEFTAQKGPWSATPLISAEWAAAVSRGGAPECVDDLSEVKPAQRFGPRVRGTQPALALGDAIVGVTDAELKRAQGTVAPAIAWAQAPRHSIAKPERAAFSFKDLCSMWREKAGYFCLGHCPLRQEPDSVGRRLFERQRAETSQAVEQLQRAGIEHAGRLSLDARARRRGAGLLQRARSSGRPLVGRCAVRGQARSGARPAHTRAGSVHRVHWREDACRAGKVHRAGPGRPGPSPPRRRPAGGVREAARARWRCPGGRWRGEEVRQAPQRRPRQPRGGRAAAVANDRRPPERGRENAGAARRAAAAAAPRLRAVAFKVGALVAGFWPLALQLGEFADLRAAGRVGSRPRPLLAEPARLHPGGPRGQRGRPLAQEGCAWAAEVAPRGAAGARGAPPRLAAGAAPAVAGSAGAPAPRGATLRRQPPAVRQARHQVELRLAAGLGRGAFPPSAHADGGIPVVRQHSKARAAARGFAQAVARAASRRVGAREAARELLPHVSDEPADGPPRICIFFGSEGVVSSAREMAGALAAAIAPLGERGLVLLAGEPSLTEAFGLAYGQSSHGIPLWSVLPDHVRSTLPGSVDQDVFAQLGDLYFTLGSGPDVEEVAAAAAARGASLLPLAHDAAGLFFTSLASWEQLERSGLSVAEAASLAAAALEAFLRTREALQQVDVDTIEFDIEGRSHAAKIVERSALTTPAPPGSTHLLAHFRRPDADSWAEWVTLDTRAQLLINIFRHEDIPYRVVTDLVRAPEACLARKVSHRASVSTVWDAQRFMTDSQSLKQLSVTRELDFDPAVMKVFKTLSVHGEILTDHLSEACSQLGHWMINQEWIEDLVRSQFNSVAFLDRREFAVFAGKYQELFMSCMSERFSSVDRRNVGRLGQAEVAQFLRNMGITPVKGVVEEFMAEVCNNKQRTPLDFDQFAILNRIVWERAGFTLSEADVLVRDILARFPALACTDLGEDGLEELRLCTKWLGFPASIKHWEVPQEIRLEDGPPSAAPRGRDFLVLMRALREQWVKAVRGAFSSHDQGEAGESSQDGNLEPSELQNFVGQVGFVAPPEALYEAVQDCRLGGKAGLLFEDVYDILDTMRRQDCFTRSDLEDVRQSYRKYSNGGSAGLTGMPLSCALRQAGWALPVTKVQDMIPHFDFDKSDDICEVEFVKLVRRLRENLIEALEKHYDGNQLHWPGRITEKEFRSAVARHLHCRLNVRQLMQVWDEHSSKFHGTADRWDWVRLVLDYWRAARDKSRENHGFDEEDVRAFQVQFSRHDRGTGVITLADRSLTNLLDEAFPEMRRNNDDYKKVARWLSEVEQSNDGAIDFPEFLRMMRQMEDDADEELLALEEDARITTGLSRDEVKEFRAIFSSFDCDNSGLMSYGELRYLLGKLVHVDEGSGAGGALRAALAEVDEDGNKELSFPEFLRLMKKLQSDNWNGINAAAKEVSERSVQRLEETTPTARRKNSKMDWHAIIGD</sequence>
<dbReference type="Pfam" id="PF13499">
    <property type="entry name" value="EF-hand_7"/>
    <property type="match status" value="1"/>
</dbReference>
<feature type="domain" description="EF-hand" evidence="7">
    <location>
        <begin position="1376"/>
        <end position="1411"/>
    </location>
</feature>
<dbReference type="Proteomes" id="UP001189429">
    <property type="component" value="Unassembled WGS sequence"/>
</dbReference>
<dbReference type="SUPFAM" id="SSF47473">
    <property type="entry name" value="EF-hand"/>
    <property type="match status" value="3"/>
</dbReference>
<dbReference type="Gene3D" id="1.10.238.10">
    <property type="entry name" value="EF-hand"/>
    <property type="match status" value="3"/>
</dbReference>
<name>A0ABN9Q384_9DINO</name>
<evidence type="ECO:0000259" key="7">
    <source>
        <dbReference type="PROSITE" id="PS50222"/>
    </source>
</evidence>
<proteinExistence type="predicted"/>
<feature type="region of interest" description="Disordered" evidence="6">
    <location>
        <begin position="375"/>
        <end position="394"/>
    </location>
</feature>
<dbReference type="PANTHER" id="PTHR23048:SF0">
    <property type="entry name" value="CALMODULIN LIKE 3"/>
    <property type="match status" value="1"/>
</dbReference>
<dbReference type="PROSITE" id="PS00018">
    <property type="entry name" value="EF_HAND_1"/>
    <property type="match status" value="3"/>
</dbReference>